<dbReference type="Proteomes" id="UP000547510">
    <property type="component" value="Unassembled WGS sequence"/>
</dbReference>
<sequence length="276" mass="29521">MPRVVVRGSGTGSVVLRPGESLLFGRAPHAAVRTGPGRVALALPDCAPHVSRLVGELVVGTDTVTLHWLGAGEAQLSSLFDAPGGARRVILARSMSALLDAGENQLVLLLGRQGEQGFTDLVVNIDVEPAPSATPFQPEGLDTEKGPGLVRGGRDWFVALALCEPWLAGNDDYPRPPSNKEIFERVRQWHGYTWNLQRPQRVDDAIRAISAIAFGVSDDPFLAPHVGRLQNIRFAVARRAAETRLVTSADLAEVERAARGRKVPPPQGSPGDPAAH</sequence>
<accession>A0A841CNN2</accession>
<evidence type="ECO:0000313" key="2">
    <source>
        <dbReference type="EMBL" id="MBB5957974.1"/>
    </source>
</evidence>
<reference evidence="2 3" key="1">
    <citation type="submission" date="2020-08" db="EMBL/GenBank/DDBJ databases">
        <title>Genomic Encyclopedia of Type Strains, Phase III (KMG-III): the genomes of soil and plant-associated and newly described type strains.</title>
        <authorList>
            <person name="Whitman W."/>
        </authorList>
    </citation>
    <scope>NUCLEOTIDE SEQUENCE [LARGE SCALE GENOMIC DNA]</scope>
    <source>
        <strain evidence="2 3">CECT 8640</strain>
    </source>
</reference>
<feature type="region of interest" description="Disordered" evidence="1">
    <location>
        <begin position="255"/>
        <end position="276"/>
    </location>
</feature>
<dbReference type="RefSeq" id="WP_184693559.1">
    <property type="nucleotide sequence ID" value="NZ_JACHJN010000007.1"/>
</dbReference>
<dbReference type="AlphaFoldDB" id="A0A841CNN2"/>
<keyword evidence="3" id="KW-1185">Reference proteome</keyword>
<organism evidence="2 3">
    <name type="scientific">Saccharothrix tamanrassetensis</name>
    <dbReference type="NCBI Taxonomy" id="1051531"/>
    <lineage>
        <taxon>Bacteria</taxon>
        <taxon>Bacillati</taxon>
        <taxon>Actinomycetota</taxon>
        <taxon>Actinomycetes</taxon>
        <taxon>Pseudonocardiales</taxon>
        <taxon>Pseudonocardiaceae</taxon>
        <taxon>Saccharothrix</taxon>
    </lineage>
</organism>
<evidence type="ECO:0000313" key="3">
    <source>
        <dbReference type="Proteomes" id="UP000547510"/>
    </source>
</evidence>
<name>A0A841CNN2_9PSEU</name>
<proteinExistence type="predicted"/>
<gene>
    <name evidence="2" type="ORF">FHS29_004582</name>
</gene>
<dbReference type="EMBL" id="JACHJN010000007">
    <property type="protein sequence ID" value="MBB5957974.1"/>
    <property type="molecule type" value="Genomic_DNA"/>
</dbReference>
<protein>
    <submittedName>
        <fullName evidence="2">Uncharacterized protein</fullName>
    </submittedName>
</protein>
<comment type="caution">
    <text evidence="2">The sequence shown here is derived from an EMBL/GenBank/DDBJ whole genome shotgun (WGS) entry which is preliminary data.</text>
</comment>
<evidence type="ECO:0000256" key="1">
    <source>
        <dbReference type="SAM" id="MobiDB-lite"/>
    </source>
</evidence>